<keyword evidence="4 8" id="KW-0378">Hydrolase</keyword>
<dbReference type="CDD" id="cd03699">
    <property type="entry name" value="EF4_II"/>
    <property type="match status" value="1"/>
</dbReference>
<evidence type="ECO:0000256" key="3">
    <source>
        <dbReference type="ARBA" id="ARBA00022792"/>
    </source>
</evidence>
<dbReference type="PROSITE" id="PS00301">
    <property type="entry name" value="G_TR_1"/>
    <property type="match status" value="1"/>
</dbReference>
<dbReference type="FunFam" id="3.40.50.300:FF:000078">
    <property type="entry name" value="Elongation factor 4"/>
    <property type="match status" value="1"/>
</dbReference>
<dbReference type="InterPro" id="IPR006297">
    <property type="entry name" value="EF-4"/>
</dbReference>
<accession>A0A3S3PSR1</accession>
<dbReference type="CDD" id="cd01890">
    <property type="entry name" value="LepA"/>
    <property type="match status" value="1"/>
</dbReference>
<dbReference type="Pfam" id="PF00009">
    <property type="entry name" value="GTP_EFTU"/>
    <property type="match status" value="1"/>
</dbReference>
<dbReference type="Pfam" id="PF06421">
    <property type="entry name" value="LepA_C"/>
    <property type="match status" value="1"/>
</dbReference>
<dbReference type="InterPro" id="IPR035654">
    <property type="entry name" value="LepA_IV"/>
</dbReference>
<evidence type="ECO:0000259" key="9">
    <source>
        <dbReference type="PROSITE" id="PS51722"/>
    </source>
</evidence>
<dbReference type="InterPro" id="IPR005225">
    <property type="entry name" value="Small_GTP-bd"/>
</dbReference>
<dbReference type="Gene3D" id="3.30.70.240">
    <property type="match status" value="1"/>
</dbReference>
<dbReference type="Pfam" id="PF03144">
    <property type="entry name" value="GTP_EFTU_D2"/>
    <property type="match status" value="1"/>
</dbReference>
<dbReference type="InterPro" id="IPR027417">
    <property type="entry name" value="P-loop_NTPase"/>
</dbReference>
<evidence type="ECO:0000256" key="2">
    <source>
        <dbReference type="ARBA" id="ARBA00022741"/>
    </source>
</evidence>
<dbReference type="Gene3D" id="3.30.70.870">
    <property type="entry name" value="Elongation Factor G (Translational Gtpase), domain 3"/>
    <property type="match status" value="1"/>
</dbReference>
<dbReference type="PANTHER" id="PTHR43512">
    <property type="entry name" value="TRANSLATION FACTOR GUF1-RELATED"/>
    <property type="match status" value="1"/>
</dbReference>
<dbReference type="SUPFAM" id="SSF54980">
    <property type="entry name" value="EF-G C-terminal domain-like"/>
    <property type="match status" value="2"/>
</dbReference>
<feature type="binding site" evidence="8">
    <location>
        <begin position="193"/>
        <end position="196"/>
    </location>
    <ligand>
        <name>GTP</name>
        <dbReference type="ChEBI" id="CHEBI:37565"/>
    </ligand>
</feature>
<feature type="binding site" evidence="8">
    <location>
        <begin position="74"/>
        <end position="81"/>
    </location>
    <ligand>
        <name>GTP</name>
        <dbReference type="ChEBI" id="CHEBI:37565"/>
    </ligand>
</feature>
<organism evidence="10 11">
    <name type="scientific">Dinothrombium tinctorium</name>
    <dbReference type="NCBI Taxonomy" id="1965070"/>
    <lineage>
        <taxon>Eukaryota</taxon>
        <taxon>Metazoa</taxon>
        <taxon>Ecdysozoa</taxon>
        <taxon>Arthropoda</taxon>
        <taxon>Chelicerata</taxon>
        <taxon>Arachnida</taxon>
        <taxon>Acari</taxon>
        <taxon>Acariformes</taxon>
        <taxon>Trombidiformes</taxon>
        <taxon>Prostigmata</taxon>
        <taxon>Anystina</taxon>
        <taxon>Parasitengona</taxon>
        <taxon>Trombidioidea</taxon>
        <taxon>Trombidiidae</taxon>
        <taxon>Dinothrombium</taxon>
    </lineage>
</organism>
<dbReference type="Proteomes" id="UP000285301">
    <property type="component" value="Unassembled WGS sequence"/>
</dbReference>
<dbReference type="InterPro" id="IPR038363">
    <property type="entry name" value="LepA_C_sf"/>
</dbReference>
<keyword evidence="7 8" id="KW-0472">Membrane</keyword>
<dbReference type="FunFam" id="3.30.70.2570:FF:000001">
    <property type="entry name" value="Translation factor GUF1, mitochondrial"/>
    <property type="match status" value="1"/>
</dbReference>
<dbReference type="PRINTS" id="PR00315">
    <property type="entry name" value="ELONGATNFCT"/>
</dbReference>
<dbReference type="Gene3D" id="2.40.30.10">
    <property type="entry name" value="Translation factors"/>
    <property type="match status" value="1"/>
</dbReference>
<dbReference type="FunFam" id="3.30.70.240:FF:000007">
    <property type="entry name" value="Translation factor GUF1, mitochondrial"/>
    <property type="match status" value="1"/>
</dbReference>
<dbReference type="GO" id="GO:0005759">
    <property type="term" value="C:mitochondrial matrix"/>
    <property type="evidence" value="ECO:0007669"/>
    <property type="project" value="UniProtKB-UniRule"/>
</dbReference>
<feature type="domain" description="Tr-type G" evidence="9">
    <location>
        <begin position="65"/>
        <end position="246"/>
    </location>
</feature>
<dbReference type="SUPFAM" id="SSF52540">
    <property type="entry name" value="P-loop containing nucleoside triphosphate hydrolases"/>
    <property type="match status" value="1"/>
</dbReference>
<evidence type="ECO:0000256" key="4">
    <source>
        <dbReference type="ARBA" id="ARBA00022801"/>
    </source>
</evidence>
<dbReference type="GO" id="GO:0006412">
    <property type="term" value="P:translation"/>
    <property type="evidence" value="ECO:0007669"/>
    <property type="project" value="UniProtKB-KW"/>
</dbReference>
<dbReference type="GO" id="GO:0005525">
    <property type="term" value="F:GTP binding"/>
    <property type="evidence" value="ECO:0007669"/>
    <property type="project" value="UniProtKB-UniRule"/>
</dbReference>
<evidence type="ECO:0000256" key="6">
    <source>
        <dbReference type="ARBA" id="ARBA00023134"/>
    </source>
</evidence>
<dbReference type="EC" id="3.6.5.n1" evidence="8"/>
<evidence type="ECO:0000256" key="5">
    <source>
        <dbReference type="ARBA" id="ARBA00023128"/>
    </source>
</evidence>
<protein>
    <recommendedName>
        <fullName evidence="8">Translation factor GUF1 homolog, mitochondrial</fullName>
        <ecNumber evidence="8">3.6.5.n1</ecNumber>
    </recommendedName>
    <alternativeName>
        <fullName evidence="8">Elongation factor 4 homolog</fullName>
        <shortName evidence="8">EF-4</shortName>
    </alternativeName>
    <alternativeName>
        <fullName evidence="8">GTPase GUF1 homolog</fullName>
    </alternativeName>
    <alternativeName>
        <fullName evidence="8">Ribosomal back-translocase</fullName>
    </alternativeName>
</protein>
<dbReference type="CDD" id="cd03709">
    <property type="entry name" value="lepA_C"/>
    <property type="match status" value="1"/>
</dbReference>
<dbReference type="OrthoDB" id="1074at2759"/>
<dbReference type="Gene3D" id="3.40.50.300">
    <property type="entry name" value="P-loop containing nucleotide triphosphate hydrolases"/>
    <property type="match status" value="1"/>
</dbReference>
<dbReference type="GO" id="GO:0045727">
    <property type="term" value="P:positive regulation of translation"/>
    <property type="evidence" value="ECO:0007669"/>
    <property type="project" value="UniProtKB-UniRule"/>
</dbReference>
<dbReference type="PROSITE" id="PS51722">
    <property type="entry name" value="G_TR_2"/>
    <property type="match status" value="1"/>
</dbReference>
<comment type="similarity">
    <text evidence="8">Belongs to the GTP-binding elongation factor family. LepA subfamily.</text>
</comment>
<comment type="catalytic activity">
    <reaction evidence="8">
        <text>GTP + H2O = GDP + phosphate + H(+)</text>
        <dbReference type="Rhea" id="RHEA:19669"/>
        <dbReference type="ChEBI" id="CHEBI:15377"/>
        <dbReference type="ChEBI" id="CHEBI:15378"/>
        <dbReference type="ChEBI" id="CHEBI:37565"/>
        <dbReference type="ChEBI" id="CHEBI:43474"/>
        <dbReference type="ChEBI" id="CHEBI:58189"/>
        <dbReference type="EC" id="3.6.5.n1"/>
    </reaction>
</comment>
<keyword evidence="2 8" id="KW-0547">Nucleotide-binding</keyword>
<dbReference type="STRING" id="1965070.A0A3S3PSR1"/>
<evidence type="ECO:0000313" key="10">
    <source>
        <dbReference type="EMBL" id="RWS15736.1"/>
    </source>
</evidence>
<proteinExistence type="inferred from homology"/>
<feature type="binding site" evidence="8">
    <location>
        <begin position="139"/>
        <end position="143"/>
    </location>
    <ligand>
        <name>GTP</name>
        <dbReference type="ChEBI" id="CHEBI:37565"/>
    </ligand>
</feature>
<dbReference type="InterPro" id="IPR004161">
    <property type="entry name" value="EFTu-like_2"/>
</dbReference>
<comment type="similarity">
    <text evidence="1">Belongs to the TRAFAC class translation factor GTPase superfamily. Classic translation factor GTPase family. LepA subfamily.</text>
</comment>
<dbReference type="FunFam" id="3.30.70.870:FF:000004">
    <property type="entry name" value="Translation factor GUF1, mitochondrial"/>
    <property type="match status" value="1"/>
</dbReference>
<evidence type="ECO:0000256" key="1">
    <source>
        <dbReference type="ARBA" id="ARBA00005454"/>
    </source>
</evidence>
<dbReference type="AlphaFoldDB" id="A0A3S3PSR1"/>
<gene>
    <name evidence="10" type="ORF">B4U79_14031</name>
</gene>
<dbReference type="HAMAP" id="MF_00071">
    <property type="entry name" value="LepA"/>
    <property type="match status" value="1"/>
</dbReference>
<dbReference type="InterPro" id="IPR035647">
    <property type="entry name" value="EFG_III/V"/>
</dbReference>
<dbReference type="InterPro" id="IPR031157">
    <property type="entry name" value="G_TR_CS"/>
</dbReference>
<sequence length="669" mass="75497">MHRVTSIANSAIKRSLFTVRLIRKQHSITENAAKLSDKKVNVSCLLLSFSSARSQFDSFERFSVDKIRNFSIIAHIDHGKSTLSDRLLELTGLISKDDKVEQYLDKLQVERERGITVKAQTVSLIYRYKNEDYLLNLIDTPGHVDFSFEVWRSLSACQGAVLLVDANSGVQAQTVAHFNHALLSDITIIPVINKIDMKNANPDAVCEQLEKLFCIKPNEVFKISAKQGTNVEQVLQAVIEQIPAPDASPDKPTELFIFDSWFDTYKGVVALVSVLNGKVKVGDKFVSLVNNKTYDVKTIGIMHPNEKPTEALFAGQVGFMTANLRDTSDVIVGDILITENTKLTSKPSKQPKIPEAKPMLYAGIFPCDQSQTVNLKAALEKLVLQDRSVTITNDVNPALGYGWRLGFLGLLHMEVFSQRLDQEFDAPTVITAPSVTYKVKIKGEKNIKQYGSEIITVTNPLKLPDVNIISEYYEPMVIGTIIVPDNYFGVVSNLCMEKRGEQKESTYIDQTRMMLKYRFPLSEIVVDFYDNLKSVSSGYASFDYESDGYEETKLVRLDFLINGEMVEELSHLVYAPRARQIARELCEKLVDIVPRQQFKVAIQATINTKVICRENVKPYRKDVGAKIKSGHDRTRLAKLLARQKEGKERLRRVGQVEIPRDSFIKLLRK</sequence>
<comment type="caution">
    <text evidence="10">The sequence shown here is derived from an EMBL/GenBank/DDBJ whole genome shotgun (WGS) entry which is preliminary data.</text>
</comment>
<evidence type="ECO:0000313" key="11">
    <source>
        <dbReference type="Proteomes" id="UP000285301"/>
    </source>
</evidence>
<keyword evidence="5 8" id="KW-0496">Mitochondrion</keyword>
<dbReference type="NCBIfam" id="TIGR01393">
    <property type="entry name" value="lepA"/>
    <property type="match status" value="1"/>
</dbReference>
<keyword evidence="3 8" id="KW-0999">Mitochondrion inner membrane</keyword>
<comment type="subcellular location">
    <subcellularLocation>
        <location evidence="8">Mitochondrion inner membrane</location>
        <topology evidence="8">Peripheral membrane protein</topology>
        <orientation evidence="8">Matrix side</orientation>
    </subcellularLocation>
</comment>
<dbReference type="PANTHER" id="PTHR43512:SF7">
    <property type="entry name" value="TRANSLATION FACTOR GUF1, MITOCHONDRIAL"/>
    <property type="match status" value="1"/>
</dbReference>
<dbReference type="EMBL" id="NCKU01000374">
    <property type="protein sequence ID" value="RWS15736.1"/>
    <property type="molecule type" value="Genomic_DNA"/>
</dbReference>
<dbReference type="GO" id="GO:0003924">
    <property type="term" value="F:GTPase activity"/>
    <property type="evidence" value="ECO:0007669"/>
    <property type="project" value="UniProtKB-UniRule"/>
</dbReference>
<dbReference type="Pfam" id="PF00679">
    <property type="entry name" value="EFG_C"/>
    <property type="match status" value="1"/>
</dbReference>
<evidence type="ECO:0000256" key="8">
    <source>
        <dbReference type="HAMAP-Rule" id="MF_03137"/>
    </source>
</evidence>
<reference evidence="10 11" key="1">
    <citation type="journal article" date="2018" name="Gigascience">
        <title>Genomes of trombidid mites reveal novel predicted allergens and laterally-transferred genes associated with secondary metabolism.</title>
        <authorList>
            <person name="Dong X."/>
            <person name="Chaisiri K."/>
            <person name="Xia D."/>
            <person name="Armstrong S.D."/>
            <person name="Fang Y."/>
            <person name="Donnelly M.J."/>
            <person name="Kadowaki T."/>
            <person name="McGarry J.W."/>
            <person name="Darby A.C."/>
            <person name="Makepeace B.L."/>
        </authorList>
    </citation>
    <scope>NUCLEOTIDE SEQUENCE [LARGE SCALE GENOMIC DNA]</scope>
    <source>
        <strain evidence="10">UoL-WK</strain>
    </source>
</reference>
<dbReference type="GO" id="GO:0097177">
    <property type="term" value="F:mitochondrial ribosome binding"/>
    <property type="evidence" value="ECO:0007669"/>
    <property type="project" value="TreeGrafter"/>
</dbReference>
<dbReference type="Gene3D" id="3.30.70.2570">
    <property type="entry name" value="Elongation factor 4, C-terminal domain"/>
    <property type="match status" value="1"/>
</dbReference>
<name>A0A3S3PSR1_9ACAR</name>
<evidence type="ECO:0000256" key="7">
    <source>
        <dbReference type="ARBA" id="ARBA00023136"/>
    </source>
</evidence>
<dbReference type="NCBIfam" id="TIGR00231">
    <property type="entry name" value="small_GTP"/>
    <property type="match status" value="1"/>
</dbReference>
<dbReference type="InterPro" id="IPR013842">
    <property type="entry name" value="LepA_CTD"/>
</dbReference>
<dbReference type="InterPro" id="IPR000795">
    <property type="entry name" value="T_Tr_GTP-bd_dom"/>
</dbReference>
<dbReference type="FunFam" id="2.40.30.10:FF:000015">
    <property type="entry name" value="Translation factor GUF1, mitochondrial"/>
    <property type="match status" value="1"/>
</dbReference>
<keyword evidence="11" id="KW-1185">Reference proteome</keyword>
<dbReference type="GO" id="GO:0005743">
    <property type="term" value="C:mitochondrial inner membrane"/>
    <property type="evidence" value="ECO:0007669"/>
    <property type="project" value="UniProtKB-SubCell"/>
</dbReference>
<keyword evidence="6 8" id="KW-0342">GTP-binding</keyword>
<comment type="function">
    <text evidence="8">Promotes mitochondrial protein synthesis. May act as a fidelity factor of the translation reaction, by catalyzing a one-codon backward translocation of tRNAs on improperly translocated ribosomes. Binds to mitochondrial ribosomes in a GTP-dependent manner.</text>
</comment>
<keyword evidence="8" id="KW-0648">Protein biosynthesis</keyword>
<dbReference type="InterPro" id="IPR000640">
    <property type="entry name" value="EFG_V-like"/>
</dbReference>